<sequence>MRHWSPWRCVGAAAATGALMYRRQLIADGLYHCRAGPVGTDDTVKYRLPLRRALHFLEKGRLLAGAVVERGKDGGGEALPNNKGGLLLHEDAARYAAYHCHHMLTSFRAERRQWTKLKEFSFDEFTRVMEYLFFAALLLHLTALYETADKYCEALIDVAISCTIFLSKDADGLHHADMLQQGCSNITDAKVAYLSNGEKLESRDEPWNSLHWAIVHFSRGVFAWGLLDHTESLFDMERTMKPYSGMVRTFAKIICECLAGMNLAAEDLAFLSCLSTEEGSGKWLGNANIPARSSTDVCTCADENIVEATLHFAQQRRLQILPLVWMALLTRHSAVIGAPRCFQPVRHALLSAIPLFQEEARADTALKLLVQCCYFPSSSLLKASTVEVGVLLSQMERHGVFASSEFMLLELLQAWMRVEAPEELAPSVKSAYGAYMAFRNIPRCALRVVGKPYTAKSDGEAFVHELLFHALVQWSSCLSVRAPFHREIDELLISARYVASLFDAIKQHEKDRESVGAAVLVVEATFRAFAVRVADICARGRLVESLSLSDLAEFDRLVEHVLREGSEGSVGGYVPQVYEDYRHLWIYSTRRDGS</sequence>
<evidence type="ECO:0000313" key="1">
    <source>
        <dbReference type="EMBL" id="EKF33338.1"/>
    </source>
</evidence>
<comment type="caution">
    <text evidence="1">The sequence shown here is derived from an EMBL/GenBank/DDBJ whole genome shotgun (WGS) entry which is preliminary data.</text>
</comment>
<organism evidence="1 2">
    <name type="scientific">Trypanosoma cruzi marinkellei</name>
    <dbReference type="NCBI Taxonomy" id="85056"/>
    <lineage>
        <taxon>Eukaryota</taxon>
        <taxon>Discoba</taxon>
        <taxon>Euglenozoa</taxon>
        <taxon>Kinetoplastea</taxon>
        <taxon>Metakinetoplastina</taxon>
        <taxon>Trypanosomatida</taxon>
        <taxon>Trypanosomatidae</taxon>
        <taxon>Trypanosoma</taxon>
        <taxon>Schizotrypanum</taxon>
    </lineage>
</organism>
<evidence type="ECO:0000313" key="2">
    <source>
        <dbReference type="Proteomes" id="UP000007350"/>
    </source>
</evidence>
<protein>
    <submittedName>
        <fullName evidence="1">Uncharacterized protein</fullName>
    </submittedName>
</protein>
<name>K2MDP5_TRYCR</name>
<gene>
    <name evidence="1" type="ORF">MOQ_002795</name>
</gene>
<accession>K2MDP5</accession>
<dbReference type="Proteomes" id="UP000007350">
    <property type="component" value="Unassembled WGS sequence"/>
</dbReference>
<dbReference type="AlphaFoldDB" id="K2MDP5"/>
<keyword evidence="2" id="KW-1185">Reference proteome</keyword>
<reference evidence="1 2" key="1">
    <citation type="journal article" date="2012" name="BMC Genomics">
        <title>Comparative genomic analysis of human infective Trypanosoma cruzi lineages with the bat-restricted subspecies T. cruzi marinkellei.</title>
        <authorList>
            <person name="Franzen O."/>
            <person name="Talavera-Lopez C."/>
            <person name="Ochaya S."/>
            <person name="Butler C.E."/>
            <person name="Messenger L.A."/>
            <person name="Lewis M.D."/>
            <person name="Llewellyn M.S."/>
            <person name="Marinkelle C.J."/>
            <person name="Tyler K.M."/>
            <person name="Miles M.A."/>
            <person name="Andersson B."/>
        </authorList>
    </citation>
    <scope>NUCLEOTIDE SEQUENCE [LARGE SCALE GENOMIC DNA]</scope>
    <source>
        <strain evidence="1 2">B7</strain>
    </source>
</reference>
<dbReference type="OrthoDB" id="244874at2759"/>
<proteinExistence type="predicted"/>
<dbReference type="EMBL" id="AHKC01009306">
    <property type="protein sequence ID" value="EKF33338.1"/>
    <property type="molecule type" value="Genomic_DNA"/>
</dbReference>